<evidence type="ECO:0000313" key="2">
    <source>
        <dbReference type="Proteomes" id="UP000194933"/>
    </source>
</evidence>
<gene>
    <name evidence="1" type="ORF">A5844_001704</name>
</gene>
<proteinExistence type="predicted"/>
<protein>
    <submittedName>
        <fullName evidence="1">Uncharacterized protein</fullName>
    </submittedName>
</protein>
<reference evidence="1 2" key="1">
    <citation type="submission" date="2017-05" db="EMBL/GenBank/DDBJ databases">
        <title>The Genome Sequence of Enterococcus sp. 10A9_DIV0425.</title>
        <authorList>
            <consortium name="The Broad Institute Genomics Platform"/>
            <consortium name="The Broad Institute Genomic Center for Infectious Diseases"/>
            <person name="Earl A."/>
            <person name="Manson A."/>
            <person name="Schwartman J."/>
            <person name="Gilmore M."/>
            <person name="Abouelleil A."/>
            <person name="Cao P."/>
            <person name="Chapman S."/>
            <person name="Cusick C."/>
            <person name="Shea T."/>
            <person name="Young S."/>
            <person name="Neafsey D."/>
            <person name="Nusbaum C."/>
            <person name="Birren B."/>
        </authorList>
    </citation>
    <scope>NUCLEOTIDE SEQUENCE [LARGE SCALE GENOMIC DNA]</scope>
    <source>
        <strain evidence="1 2">10A9_DIV0425</strain>
    </source>
</reference>
<accession>A0A242JXF7</accession>
<comment type="caution">
    <text evidence="1">The sequence shown here is derived from an EMBL/GenBank/DDBJ whole genome shotgun (WGS) entry which is preliminary data.</text>
</comment>
<dbReference type="STRING" id="1987383.A5844_001704"/>
<dbReference type="InterPro" id="IPR054275">
    <property type="entry name" value="DUF7006"/>
</dbReference>
<organism evidence="1 2">
    <name type="scientific">Candidatus Enterococcus wittei</name>
    <dbReference type="NCBI Taxonomy" id="1987383"/>
    <lineage>
        <taxon>Bacteria</taxon>
        <taxon>Bacillati</taxon>
        <taxon>Bacillota</taxon>
        <taxon>Bacilli</taxon>
        <taxon>Lactobacillales</taxon>
        <taxon>Enterococcaceae</taxon>
        <taxon>Enterococcus</taxon>
    </lineage>
</organism>
<keyword evidence="2" id="KW-1185">Reference proteome</keyword>
<evidence type="ECO:0000313" key="1">
    <source>
        <dbReference type="EMBL" id="OTP10007.1"/>
    </source>
</evidence>
<dbReference type="RefSeq" id="WP_086284797.1">
    <property type="nucleotide sequence ID" value="NZ_NGMO01000003.1"/>
</dbReference>
<name>A0A242JXF7_9ENTE</name>
<dbReference type="Proteomes" id="UP000194933">
    <property type="component" value="Unassembled WGS sequence"/>
</dbReference>
<sequence>MKVTTRENYISGFYQALKETNRKPEEAKKYIDKQVNRLDQLLENISKDTFWEILPEILGIDSKLMVFLELINYEEYTVDEIIQLAEKDYRYYTKELCGYEINMETKHSMIFNLL</sequence>
<dbReference type="AlphaFoldDB" id="A0A242JXF7"/>
<dbReference type="Pfam" id="PF22652">
    <property type="entry name" value="DUF7006"/>
    <property type="match status" value="1"/>
</dbReference>
<dbReference type="EMBL" id="NGMO01000003">
    <property type="protein sequence ID" value="OTP10007.1"/>
    <property type="molecule type" value="Genomic_DNA"/>
</dbReference>